<feature type="chain" id="PRO_5039524381" description="Alpha amylase inhibitor" evidence="1">
    <location>
        <begin position="21"/>
        <end position="99"/>
    </location>
</feature>
<dbReference type="RefSeq" id="WP_192769382.1">
    <property type="nucleotide sequence ID" value="NZ_JADBEB010000001.1"/>
</dbReference>
<organism evidence="2 3">
    <name type="scientific">Plantactinospora soyae</name>
    <dbReference type="NCBI Taxonomy" id="1544732"/>
    <lineage>
        <taxon>Bacteria</taxon>
        <taxon>Bacillati</taxon>
        <taxon>Actinomycetota</taxon>
        <taxon>Actinomycetes</taxon>
        <taxon>Micromonosporales</taxon>
        <taxon>Micromonosporaceae</taxon>
        <taxon>Plantactinospora</taxon>
    </lineage>
</organism>
<keyword evidence="1" id="KW-0732">Signal</keyword>
<accession>A0A927M8B2</accession>
<name>A0A927M8B2_9ACTN</name>
<dbReference type="AlphaFoldDB" id="A0A927M8B2"/>
<evidence type="ECO:0000313" key="3">
    <source>
        <dbReference type="Proteomes" id="UP000649753"/>
    </source>
</evidence>
<reference evidence="2" key="1">
    <citation type="submission" date="2020-10" db="EMBL/GenBank/DDBJ databases">
        <title>Sequencing the genomes of 1000 actinobacteria strains.</title>
        <authorList>
            <person name="Klenk H.-P."/>
        </authorList>
    </citation>
    <scope>NUCLEOTIDE SEQUENCE</scope>
    <source>
        <strain evidence="2">DSM 46832</strain>
    </source>
</reference>
<dbReference type="InterPro" id="IPR036379">
    <property type="entry name" value="A-amylase_inhib_sf"/>
</dbReference>
<evidence type="ECO:0008006" key="4">
    <source>
        <dbReference type="Google" id="ProtNLM"/>
    </source>
</evidence>
<dbReference type="EMBL" id="JADBEB010000001">
    <property type="protein sequence ID" value="MBE1490023.1"/>
    <property type="molecule type" value="Genomic_DNA"/>
</dbReference>
<proteinExistence type="predicted"/>
<feature type="signal peptide" evidence="1">
    <location>
        <begin position="1"/>
        <end position="20"/>
    </location>
</feature>
<sequence length="99" mass="10327">MRIKKAIVRASVVASIGAMAAIAPAAPALAGTPPTCMQTVKHAYNSVTVYNRCGLTSFNIRIVWRAAPDSGCYTISPGSSRAYNAFGAPLGSYDKTVTC</sequence>
<dbReference type="Gene3D" id="2.60.40.20">
    <property type="entry name" value="Alpha-amylase inhibitor"/>
    <property type="match status" value="1"/>
</dbReference>
<protein>
    <recommendedName>
        <fullName evidence="4">Alpha amylase inhibitor</fullName>
    </recommendedName>
</protein>
<dbReference type="GO" id="GO:0015066">
    <property type="term" value="F:alpha-amylase inhibitor activity"/>
    <property type="evidence" value="ECO:0007669"/>
    <property type="project" value="InterPro"/>
</dbReference>
<comment type="caution">
    <text evidence="2">The sequence shown here is derived from an EMBL/GenBank/DDBJ whole genome shotgun (WGS) entry which is preliminary data.</text>
</comment>
<gene>
    <name evidence="2" type="ORF">H4W31_005661</name>
</gene>
<dbReference type="Proteomes" id="UP000649753">
    <property type="component" value="Unassembled WGS sequence"/>
</dbReference>
<keyword evidence="3" id="KW-1185">Reference proteome</keyword>
<evidence type="ECO:0000256" key="1">
    <source>
        <dbReference type="SAM" id="SignalP"/>
    </source>
</evidence>
<evidence type="ECO:0000313" key="2">
    <source>
        <dbReference type="EMBL" id="MBE1490023.1"/>
    </source>
</evidence>